<dbReference type="GO" id="GO:0006508">
    <property type="term" value="P:proteolysis"/>
    <property type="evidence" value="ECO:0007669"/>
    <property type="project" value="UniProtKB-KW"/>
</dbReference>
<feature type="domain" description="PDZ" evidence="12">
    <location>
        <begin position="112"/>
        <end position="182"/>
    </location>
</feature>
<evidence type="ECO:0000256" key="6">
    <source>
        <dbReference type="ARBA" id="ARBA00022801"/>
    </source>
</evidence>
<dbReference type="Pfam" id="PF02163">
    <property type="entry name" value="Peptidase_M50"/>
    <property type="match status" value="1"/>
</dbReference>
<dbReference type="EC" id="3.4.24.-" evidence="11"/>
<dbReference type="AlphaFoldDB" id="A0A1M6QYQ0"/>
<keyword evidence="5 11" id="KW-0812">Transmembrane</keyword>
<organism evidence="13 14">
    <name type="scientific">Selenomonas ruminantium</name>
    <dbReference type="NCBI Taxonomy" id="971"/>
    <lineage>
        <taxon>Bacteria</taxon>
        <taxon>Bacillati</taxon>
        <taxon>Bacillota</taxon>
        <taxon>Negativicutes</taxon>
        <taxon>Selenomonadales</taxon>
        <taxon>Selenomonadaceae</taxon>
        <taxon>Selenomonas</taxon>
    </lineage>
</organism>
<evidence type="ECO:0000256" key="7">
    <source>
        <dbReference type="ARBA" id="ARBA00022833"/>
    </source>
</evidence>
<evidence type="ECO:0000256" key="2">
    <source>
        <dbReference type="ARBA" id="ARBA00004141"/>
    </source>
</evidence>
<name>A0A1M6QYQ0_SELRU</name>
<dbReference type="CDD" id="cd23081">
    <property type="entry name" value="cpPDZ_EcRseP-like"/>
    <property type="match status" value="1"/>
</dbReference>
<dbReference type="OrthoDB" id="9782003at2"/>
<evidence type="ECO:0000256" key="8">
    <source>
        <dbReference type="ARBA" id="ARBA00022989"/>
    </source>
</evidence>
<dbReference type="InterPro" id="IPR008915">
    <property type="entry name" value="Peptidase_M50"/>
</dbReference>
<keyword evidence="11" id="KW-0479">Metal-binding</keyword>
<dbReference type="PANTHER" id="PTHR42837:SF2">
    <property type="entry name" value="MEMBRANE METALLOPROTEASE ARASP2, CHLOROPLASTIC-RELATED"/>
    <property type="match status" value="1"/>
</dbReference>
<evidence type="ECO:0000313" key="14">
    <source>
        <dbReference type="Proteomes" id="UP000184263"/>
    </source>
</evidence>
<dbReference type="GO" id="GO:0004222">
    <property type="term" value="F:metalloendopeptidase activity"/>
    <property type="evidence" value="ECO:0007669"/>
    <property type="project" value="InterPro"/>
</dbReference>
<evidence type="ECO:0000256" key="4">
    <source>
        <dbReference type="ARBA" id="ARBA00022670"/>
    </source>
</evidence>
<feature type="transmembrane region" description="Helical" evidence="11">
    <location>
        <begin position="267"/>
        <end position="287"/>
    </location>
</feature>
<evidence type="ECO:0000256" key="10">
    <source>
        <dbReference type="ARBA" id="ARBA00023136"/>
    </source>
</evidence>
<dbReference type="InterPro" id="IPR036034">
    <property type="entry name" value="PDZ_sf"/>
</dbReference>
<dbReference type="GO" id="GO:0046872">
    <property type="term" value="F:metal ion binding"/>
    <property type="evidence" value="ECO:0007669"/>
    <property type="project" value="UniProtKB-KW"/>
</dbReference>
<comment type="similarity">
    <text evidence="3 11">Belongs to the peptidase M50B family.</text>
</comment>
<sequence length="345" mass="36640">MVLTIAAAIFVFGLLVLVHELGHFITAKLTGMRVDEFAIGFGPKLLSFTRGETVYSLRAIPLGGFNDIAGMDPANNEAGSRGYCEKPVLSRMIVILAGSIMNFILPLVIFFGIFFFVGVSTPNPEPVFGTVIAGKAADQAGLQDGDRIISLDGKAIANWTEFVDNVKDNEGTPIKVVAQRGDETIETTMTPVYDAQAKKAMVGVMSSVDTHHPGLVEAAGLAVQKTYMIVAMMLDALLQIVLKLSGSELAGPIGVAQMAGEVAQMGFVPLLNFAAFLSLNLGIVNLFPIPALDGGHFVTLCVEAVRGKPMSPKALEYTQKVGIVLLILLMVLATKNDIVRVFTGG</sequence>
<dbReference type="CDD" id="cd06163">
    <property type="entry name" value="S2P-M50_PDZ_RseP-like"/>
    <property type="match status" value="1"/>
</dbReference>
<evidence type="ECO:0000259" key="12">
    <source>
        <dbReference type="SMART" id="SM00228"/>
    </source>
</evidence>
<keyword evidence="8 11" id="KW-1133">Transmembrane helix</keyword>
<reference evidence="13 14" key="1">
    <citation type="submission" date="2016-11" db="EMBL/GenBank/DDBJ databases">
        <authorList>
            <person name="Jaros S."/>
            <person name="Januszkiewicz K."/>
            <person name="Wedrychowicz H."/>
        </authorList>
    </citation>
    <scope>NUCLEOTIDE SEQUENCE [LARGE SCALE GENOMIC DNA]</scope>
    <source>
        <strain evidence="13 14">HD4</strain>
    </source>
</reference>
<dbReference type="InterPro" id="IPR004387">
    <property type="entry name" value="Pept_M50_Zn"/>
</dbReference>
<keyword evidence="10 11" id="KW-0472">Membrane</keyword>
<comment type="subcellular location">
    <subcellularLocation>
        <location evidence="2">Membrane</location>
        <topology evidence="2">Multi-pass membrane protein</topology>
    </subcellularLocation>
</comment>
<dbReference type="SUPFAM" id="SSF50156">
    <property type="entry name" value="PDZ domain-like"/>
    <property type="match status" value="1"/>
</dbReference>
<evidence type="ECO:0000256" key="5">
    <source>
        <dbReference type="ARBA" id="ARBA00022692"/>
    </source>
</evidence>
<keyword evidence="6 11" id="KW-0378">Hydrolase</keyword>
<dbReference type="EMBL" id="FRBC01000001">
    <property type="protein sequence ID" value="SHK25270.1"/>
    <property type="molecule type" value="Genomic_DNA"/>
</dbReference>
<dbReference type="Gene3D" id="2.30.42.10">
    <property type="match status" value="1"/>
</dbReference>
<feature type="transmembrane region" description="Helical" evidence="11">
    <location>
        <begin position="6"/>
        <end position="25"/>
    </location>
</feature>
<protein>
    <recommendedName>
        <fullName evidence="11">Zinc metalloprotease</fullName>
        <ecNumber evidence="11">3.4.24.-</ecNumber>
    </recommendedName>
</protein>
<evidence type="ECO:0000256" key="3">
    <source>
        <dbReference type="ARBA" id="ARBA00007931"/>
    </source>
</evidence>
<dbReference type="Proteomes" id="UP000184263">
    <property type="component" value="Unassembled WGS sequence"/>
</dbReference>
<dbReference type="InterPro" id="IPR001478">
    <property type="entry name" value="PDZ"/>
</dbReference>
<dbReference type="SMART" id="SM00228">
    <property type="entry name" value="PDZ"/>
    <property type="match status" value="1"/>
</dbReference>
<evidence type="ECO:0000256" key="11">
    <source>
        <dbReference type="RuleBase" id="RU362031"/>
    </source>
</evidence>
<proteinExistence type="inferred from homology"/>
<dbReference type="PANTHER" id="PTHR42837">
    <property type="entry name" value="REGULATOR OF SIGMA-E PROTEASE RSEP"/>
    <property type="match status" value="1"/>
</dbReference>
<feature type="transmembrane region" description="Helical" evidence="11">
    <location>
        <begin position="317"/>
        <end position="334"/>
    </location>
</feature>
<keyword evidence="9 11" id="KW-0482">Metalloprotease</keyword>
<evidence type="ECO:0000313" key="13">
    <source>
        <dbReference type="EMBL" id="SHK25270.1"/>
    </source>
</evidence>
<dbReference type="Pfam" id="PF17820">
    <property type="entry name" value="PDZ_6"/>
    <property type="match status" value="1"/>
</dbReference>
<dbReference type="RefSeq" id="WP_073087836.1">
    <property type="nucleotide sequence ID" value="NZ_FRBC01000001.1"/>
</dbReference>
<dbReference type="GO" id="GO:0016020">
    <property type="term" value="C:membrane"/>
    <property type="evidence" value="ECO:0007669"/>
    <property type="project" value="UniProtKB-SubCell"/>
</dbReference>
<accession>A0A1M6QYQ0</accession>
<comment type="cofactor">
    <cofactor evidence="1 11">
        <name>Zn(2+)</name>
        <dbReference type="ChEBI" id="CHEBI:29105"/>
    </cofactor>
</comment>
<dbReference type="NCBIfam" id="TIGR00054">
    <property type="entry name" value="RIP metalloprotease RseP"/>
    <property type="match status" value="1"/>
</dbReference>
<gene>
    <name evidence="13" type="ORF">SAMN05216582_10153</name>
</gene>
<feature type="transmembrane region" description="Helical" evidence="11">
    <location>
        <begin position="93"/>
        <end position="117"/>
    </location>
</feature>
<evidence type="ECO:0000256" key="1">
    <source>
        <dbReference type="ARBA" id="ARBA00001947"/>
    </source>
</evidence>
<keyword evidence="4 13" id="KW-0645">Protease</keyword>
<evidence type="ECO:0000256" key="9">
    <source>
        <dbReference type="ARBA" id="ARBA00023049"/>
    </source>
</evidence>
<keyword evidence="7 11" id="KW-0862">Zinc</keyword>
<dbReference type="InterPro" id="IPR041489">
    <property type="entry name" value="PDZ_6"/>
</dbReference>